<accession>A0AAE1RZK6</accession>
<evidence type="ECO:0000313" key="2">
    <source>
        <dbReference type="Proteomes" id="UP001291623"/>
    </source>
</evidence>
<gene>
    <name evidence="1" type="ORF">RND71_019722</name>
</gene>
<proteinExistence type="predicted"/>
<dbReference type="AlphaFoldDB" id="A0AAE1RZK6"/>
<dbReference type="Proteomes" id="UP001291623">
    <property type="component" value="Unassembled WGS sequence"/>
</dbReference>
<keyword evidence="2" id="KW-1185">Reference proteome</keyword>
<organism evidence="1 2">
    <name type="scientific">Anisodus tanguticus</name>
    <dbReference type="NCBI Taxonomy" id="243964"/>
    <lineage>
        <taxon>Eukaryota</taxon>
        <taxon>Viridiplantae</taxon>
        <taxon>Streptophyta</taxon>
        <taxon>Embryophyta</taxon>
        <taxon>Tracheophyta</taxon>
        <taxon>Spermatophyta</taxon>
        <taxon>Magnoliopsida</taxon>
        <taxon>eudicotyledons</taxon>
        <taxon>Gunneridae</taxon>
        <taxon>Pentapetalae</taxon>
        <taxon>asterids</taxon>
        <taxon>lamiids</taxon>
        <taxon>Solanales</taxon>
        <taxon>Solanaceae</taxon>
        <taxon>Solanoideae</taxon>
        <taxon>Hyoscyameae</taxon>
        <taxon>Anisodus</taxon>
    </lineage>
</organism>
<dbReference type="EMBL" id="JAVYJV010000010">
    <property type="protein sequence ID" value="KAK4360770.1"/>
    <property type="molecule type" value="Genomic_DNA"/>
</dbReference>
<reference evidence="1" key="1">
    <citation type="submission" date="2023-12" db="EMBL/GenBank/DDBJ databases">
        <title>Genome assembly of Anisodus tanguticus.</title>
        <authorList>
            <person name="Wang Y.-J."/>
        </authorList>
    </citation>
    <scope>NUCLEOTIDE SEQUENCE</scope>
    <source>
        <strain evidence="1">KB-2021</strain>
        <tissue evidence="1">Leaf</tissue>
    </source>
</reference>
<evidence type="ECO:0000313" key="1">
    <source>
        <dbReference type="EMBL" id="KAK4360770.1"/>
    </source>
</evidence>
<sequence>MKKDQPHVCCTLSEPVLTIHLPSGCSSQISLQQTNARLESYLNPKSSFDLSKKKIM</sequence>
<comment type="caution">
    <text evidence="1">The sequence shown here is derived from an EMBL/GenBank/DDBJ whole genome shotgun (WGS) entry which is preliminary data.</text>
</comment>
<protein>
    <submittedName>
        <fullName evidence="1">Uncharacterized protein</fullName>
    </submittedName>
</protein>
<name>A0AAE1RZK6_9SOLA</name>